<dbReference type="SUPFAM" id="SSF57701">
    <property type="entry name" value="Zn2/Cys6 DNA-binding domain"/>
    <property type="match status" value="1"/>
</dbReference>
<dbReference type="PROSITE" id="PS00463">
    <property type="entry name" value="ZN2_CY6_FUNGAL_1"/>
    <property type="match status" value="1"/>
</dbReference>
<feature type="compositionally biased region" description="Polar residues" evidence="3">
    <location>
        <begin position="1"/>
        <end position="14"/>
    </location>
</feature>
<gene>
    <name evidence="5" type="ORF">C361_05689</name>
</gene>
<evidence type="ECO:0000313" key="6">
    <source>
        <dbReference type="Proteomes" id="UP000199727"/>
    </source>
</evidence>
<feature type="region of interest" description="Disordered" evidence="3">
    <location>
        <begin position="1"/>
        <end position="34"/>
    </location>
</feature>
<evidence type="ECO:0000256" key="2">
    <source>
        <dbReference type="ARBA" id="ARBA00023242"/>
    </source>
</evidence>
<sequence>MTAKSSSEETTVTRSIEDQPSARTSGLDRIRQRKAHSRSRKGCLVCRQRHKRCDENFVDGSCDRCRRSGFQCVQRPGEERLKYANLLAGKVSGSETPPAGPFTETASTIAISNPPPPDVTVSSTDLSEFISSLFQPFDTNQELDHNNLENGVPSTTIPTWPTTSTSTLSQLPFSASENIQPGPGFLFPGEVLPTSLCSTDPQNAVGDQSPPRVSVTDQDWLSGALAEDMDLYAACLIGQLRFAATFKEDEKHVPVEELPSTISDGSYVDDIVEGYRRYQGTWLPKESELADPHSPRNPPYGLGGVRENNSLSVSTRGAVMEGLKLRANAHSKTLGPMYCILAMEMLGDPSQFSLTDALASVCDLQVYNFTVAGCAASYGPILIGESIVKAVFGSQPITIDLNGAYNDQAGLVTFAQADIGHCICTKQRRPLFTLIPYDSNKVTNSEMFLGVPSRAHHFLSDICFLSAEDHVDSSKLIELEQSIKGSFDDPLIPIIWSRAAMITLYQRLHNAGPLHPTIRAMSWDILLDLPPQPCRKSEIFPLFLAGAAAILETQRAAVRQRWVKAPEKGFEEGLSFLEDLWAHLDKTGHTVSWLDYLEEKGGALAFF</sequence>
<reference evidence="5 6" key="1">
    <citation type="submission" date="2017-06" db="EMBL/GenBank/DDBJ databases">
        <title>Global population genomics of the pathogenic fungus Cryptococcus neoformans var. grubii.</title>
        <authorList>
            <person name="Cuomo C."/>
            <person name="Litvintseva A."/>
            <person name="Chen Y."/>
            <person name="Young S."/>
            <person name="Zeng Q."/>
            <person name="Chapman S."/>
            <person name="Gujja S."/>
            <person name="Saif S."/>
            <person name="Birren B."/>
        </authorList>
    </citation>
    <scope>NUCLEOTIDE SEQUENCE [LARGE SCALE GENOMIC DNA]</scope>
    <source>
        <strain evidence="5 6">Tu259-1</strain>
    </source>
</reference>
<dbReference type="Pfam" id="PF00172">
    <property type="entry name" value="Zn_clus"/>
    <property type="match status" value="1"/>
</dbReference>
<dbReference type="PROSITE" id="PS50048">
    <property type="entry name" value="ZN2_CY6_FUNGAL_2"/>
    <property type="match status" value="1"/>
</dbReference>
<dbReference type="InterPro" id="IPR001138">
    <property type="entry name" value="Zn2Cys6_DnaBD"/>
</dbReference>
<feature type="region of interest" description="Disordered" evidence="3">
    <location>
        <begin position="286"/>
        <end position="306"/>
    </location>
</feature>
<dbReference type="GO" id="GO:0000981">
    <property type="term" value="F:DNA-binding transcription factor activity, RNA polymerase II-specific"/>
    <property type="evidence" value="ECO:0007669"/>
    <property type="project" value="InterPro"/>
</dbReference>
<dbReference type="GO" id="GO:0005634">
    <property type="term" value="C:nucleus"/>
    <property type="evidence" value="ECO:0007669"/>
    <property type="project" value="UniProtKB-SubCell"/>
</dbReference>
<evidence type="ECO:0000256" key="3">
    <source>
        <dbReference type="SAM" id="MobiDB-lite"/>
    </source>
</evidence>
<evidence type="ECO:0000256" key="1">
    <source>
        <dbReference type="ARBA" id="ARBA00004123"/>
    </source>
</evidence>
<protein>
    <recommendedName>
        <fullName evidence="4">Zn(2)-C6 fungal-type domain-containing protein</fullName>
    </recommendedName>
</protein>
<name>A0A854Q5P8_CRYNE</name>
<comment type="subcellular location">
    <subcellularLocation>
        <location evidence="1">Nucleus</location>
    </subcellularLocation>
</comment>
<organism evidence="5 6">
    <name type="scientific">Cryptococcus neoformans Tu259-1</name>
    <dbReference type="NCBI Taxonomy" id="1230072"/>
    <lineage>
        <taxon>Eukaryota</taxon>
        <taxon>Fungi</taxon>
        <taxon>Dikarya</taxon>
        <taxon>Basidiomycota</taxon>
        <taxon>Agaricomycotina</taxon>
        <taxon>Tremellomycetes</taxon>
        <taxon>Tremellales</taxon>
        <taxon>Cryptococcaceae</taxon>
        <taxon>Cryptococcus</taxon>
        <taxon>Cryptococcus neoformans species complex</taxon>
    </lineage>
</organism>
<accession>A0A854Q5P8</accession>
<evidence type="ECO:0000313" key="5">
    <source>
        <dbReference type="EMBL" id="OXG14389.1"/>
    </source>
</evidence>
<dbReference type="SMART" id="SM00066">
    <property type="entry name" value="GAL4"/>
    <property type="match status" value="1"/>
</dbReference>
<dbReference type="CDD" id="cd00067">
    <property type="entry name" value="GAL4"/>
    <property type="match status" value="1"/>
</dbReference>
<evidence type="ECO:0000259" key="4">
    <source>
        <dbReference type="PROSITE" id="PS50048"/>
    </source>
</evidence>
<dbReference type="PANTHER" id="PTHR37534">
    <property type="entry name" value="TRANSCRIPTIONAL ACTIVATOR PROTEIN UGA3"/>
    <property type="match status" value="1"/>
</dbReference>
<dbReference type="EMBL" id="AMKT01000076">
    <property type="protein sequence ID" value="OXG14389.1"/>
    <property type="molecule type" value="Genomic_DNA"/>
</dbReference>
<dbReference type="AlphaFoldDB" id="A0A854Q5P8"/>
<proteinExistence type="predicted"/>
<dbReference type="PANTHER" id="PTHR37534:SF46">
    <property type="entry name" value="ZN(II)2CYS6 TRANSCRIPTION FACTOR (EUROFUNG)"/>
    <property type="match status" value="1"/>
</dbReference>
<dbReference type="Gene3D" id="4.10.240.10">
    <property type="entry name" value="Zn(2)-C6 fungal-type DNA-binding domain"/>
    <property type="match status" value="1"/>
</dbReference>
<dbReference type="Pfam" id="PF11951">
    <property type="entry name" value="Fungal_trans_2"/>
    <property type="match status" value="1"/>
</dbReference>
<dbReference type="GO" id="GO:0008270">
    <property type="term" value="F:zinc ion binding"/>
    <property type="evidence" value="ECO:0007669"/>
    <property type="project" value="InterPro"/>
</dbReference>
<comment type="caution">
    <text evidence="5">The sequence shown here is derived from an EMBL/GenBank/DDBJ whole genome shotgun (WGS) entry which is preliminary data.</text>
</comment>
<dbReference type="InterPro" id="IPR036864">
    <property type="entry name" value="Zn2-C6_fun-type_DNA-bd_sf"/>
</dbReference>
<dbReference type="InterPro" id="IPR021858">
    <property type="entry name" value="Fun_TF"/>
</dbReference>
<dbReference type="Proteomes" id="UP000199727">
    <property type="component" value="Unassembled WGS sequence"/>
</dbReference>
<feature type="domain" description="Zn(2)-C6 fungal-type" evidence="4">
    <location>
        <begin position="42"/>
        <end position="74"/>
    </location>
</feature>
<keyword evidence="2" id="KW-0539">Nucleus</keyword>
<dbReference type="OrthoDB" id="5419315at2759"/>